<proteinExistence type="predicted"/>
<dbReference type="Pfam" id="PF01030">
    <property type="entry name" value="Recep_L_domain"/>
    <property type="match status" value="2"/>
</dbReference>
<accession>A0A8S1EP78</accession>
<feature type="signal peptide" evidence="1">
    <location>
        <begin position="1"/>
        <end position="25"/>
    </location>
</feature>
<keyword evidence="4" id="KW-1185">Reference proteome</keyword>
<dbReference type="InterPro" id="IPR000494">
    <property type="entry name" value="Rcpt_L-dom"/>
</dbReference>
<dbReference type="InterPro" id="IPR036941">
    <property type="entry name" value="Rcpt_L-dom_sf"/>
</dbReference>
<sequence length="333" mass="37483">MAFVISSKLFIVLVVLFQFFTSSQLKECVCALCRIDTLPDNCTEIDGHIQIGLESEMPPFELIEFKLKKLAKLTGCLLIANSGLTSLKFLSNLRTVIYAQTGNSETCSVYGNAITLAKNNLLRRLYLDSLEEIDVTRGADYGLYISLNPSLCITEKEVEIFFNTSRFYAPHMNICDPTRMYCALDTQGFFDDTNIQEGCQVLTDSLVLNGSTPNTSEQFQNRLNDIEQIFGSIIVLNTKLTSLKFPKLWRIYNFQPTLPAILLQKNMNISQVEFNSLKSVPFLGDHREILYAYQNPKLVNISWDTCNKLLDIGFVTIEGNGTTCGQSSTRSCK</sequence>
<dbReference type="OrthoDB" id="5809444at2759"/>
<feature type="domain" description="Receptor L-domain" evidence="2">
    <location>
        <begin position="198"/>
        <end position="300"/>
    </location>
</feature>
<feature type="domain" description="Receptor L-domain" evidence="2">
    <location>
        <begin position="41"/>
        <end position="160"/>
    </location>
</feature>
<protein>
    <recommendedName>
        <fullName evidence="2">Receptor L-domain domain-containing protein</fullName>
    </recommendedName>
</protein>
<comment type="caution">
    <text evidence="3">The sequence shown here is derived from an EMBL/GenBank/DDBJ whole genome shotgun (WGS) entry which is preliminary data.</text>
</comment>
<dbReference type="SUPFAM" id="SSF52058">
    <property type="entry name" value="L domain-like"/>
    <property type="match status" value="2"/>
</dbReference>
<dbReference type="EMBL" id="CADEPM010000003">
    <property type="protein sequence ID" value="CAB3402892.1"/>
    <property type="molecule type" value="Genomic_DNA"/>
</dbReference>
<gene>
    <name evidence="3" type="ORF">CBOVIS_LOCUS5438</name>
</gene>
<keyword evidence="1" id="KW-0732">Signal</keyword>
<reference evidence="3 4" key="1">
    <citation type="submission" date="2020-04" db="EMBL/GenBank/DDBJ databases">
        <authorList>
            <person name="Laetsch R D."/>
            <person name="Stevens L."/>
            <person name="Kumar S."/>
            <person name="Blaxter L. M."/>
        </authorList>
    </citation>
    <scope>NUCLEOTIDE SEQUENCE [LARGE SCALE GENOMIC DNA]</scope>
</reference>
<evidence type="ECO:0000313" key="3">
    <source>
        <dbReference type="EMBL" id="CAB3402892.1"/>
    </source>
</evidence>
<feature type="chain" id="PRO_5035875699" description="Receptor L-domain domain-containing protein" evidence="1">
    <location>
        <begin position="26"/>
        <end position="333"/>
    </location>
</feature>
<evidence type="ECO:0000259" key="2">
    <source>
        <dbReference type="Pfam" id="PF01030"/>
    </source>
</evidence>
<dbReference type="Proteomes" id="UP000494206">
    <property type="component" value="Unassembled WGS sequence"/>
</dbReference>
<dbReference type="PANTHER" id="PTHR21662">
    <property type="entry name" value="RECEPTOR PROTEIN-TYROSINE KINASE"/>
    <property type="match status" value="1"/>
</dbReference>
<dbReference type="PANTHER" id="PTHR21662:SF28">
    <property type="entry name" value="PROTEIN IRLD-34"/>
    <property type="match status" value="1"/>
</dbReference>
<name>A0A8S1EP78_9PELO</name>
<organism evidence="3 4">
    <name type="scientific">Caenorhabditis bovis</name>
    <dbReference type="NCBI Taxonomy" id="2654633"/>
    <lineage>
        <taxon>Eukaryota</taxon>
        <taxon>Metazoa</taxon>
        <taxon>Ecdysozoa</taxon>
        <taxon>Nematoda</taxon>
        <taxon>Chromadorea</taxon>
        <taxon>Rhabditida</taxon>
        <taxon>Rhabditina</taxon>
        <taxon>Rhabditomorpha</taxon>
        <taxon>Rhabditoidea</taxon>
        <taxon>Rhabditidae</taxon>
        <taxon>Peloderinae</taxon>
        <taxon>Caenorhabditis</taxon>
    </lineage>
</organism>
<evidence type="ECO:0000313" key="4">
    <source>
        <dbReference type="Proteomes" id="UP000494206"/>
    </source>
</evidence>
<dbReference type="Gene3D" id="3.80.20.20">
    <property type="entry name" value="Receptor L-domain"/>
    <property type="match status" value="2"/>
</dbReference>
<evidence type="ECO:0000256" key="1">
    <source>
        <dbReference type="SAM" id="SignalP"/>
    </source>
</evidence>
<dbReference type="InterPro" id="IPR053079">
    <property type="entry name" value="SPS2_domain"/>
</dbReference>
<dbReference type="AlphaFoldDB" id="A0A8S1EP78"/>